<dbReference type="RefSeq" id="XP_067803485.1">
    <property type="nucleotide sequence ID" value="XM_067946921.1"/>
</dbReference>
<keyword evidence="2" id="KW-1185">Reference proteome</keyword>
<evidence type="ECO:0000313" key="2">
    <source>
        <dbReference type="Proteomes" id="UP001214638"/>
    </source>
</evidence>
<organism evidence="1 2">
    <name type="scientific">Babesia duncani</name>
    <dbReference type="NCBI Taxonomy" id="323732"/>
    <lineage>
        <taxon>Eukaryota</taxon>
        <taxon>Sar</taxon>
        <taxon>Alveolata</taxon>
        <taxon>Apicomplexa</taxon>
        <taxon>Aconoidasida</taxon>
        <taxon>Piroplasmida</taxon>
        <taxon>Babesiidae</taxon>
        <taxon>Babesia</taxon>
    </lineage>
</organism>
<accession>A0AAD9UP17</accession>
<proteinExistence type="predicted"/>
<sequence length="943" mass="109152">MENYLDNIKRASLKNTVEGIYCRQLKERVDPWHDTITGNKVAAIELYFIHWIMSYTNDDEFNFKNDLHVLEFFHAISLEHSFIAVKPNPSELLKTFYESVCYTPNKNNNNLQFKNSTISLWNSRIANLYILFKDVIEYDIGSHCSSCKEMVSVFETSFNYKMLVLLSYLNIELVEDFYNHIFDVIIIQYSDAELLSSIFKGYISKHIVQRYLHNNKKNNDATQLPKYYFLLSWISQHEIHRYINMPFATQLQRLLSKLQVDIYITYNRGHANGTDLGNSRMVNGPLAFVINSLIYTIDYNEDKYTSNRSPVSDYNKCGFKNIHCSGLEPHIVLRFFLEQMLYIEKNLLNIDHQILSLDKSPMDCTALCNILNSIDFDSEKEAYVYNRRVAILIMYVITTYHQKGFMRIHDIKYLPKLHTLPWMAAIEFCIADDMLHHIGAFFIESIIRCLGDCYLISLVRNSGLSSLSYKLWDLSITPFKAACIVLTKGSMTNITFIEGILQSIVYSITAYILGSIVLSEICNEKYNYSHAYCLVYHVLDRMLSHNYLEKCNNSYKMISVGKNESVNDTLEYNWLRRFIINVYNSHSSLCYLTLLEFVIIKYIISQEFDVGTAFDPNIMSLFHCGISTANSLNANDSQDHFRSIMASNYIAFHQNPINFLLRVPIFDVLQLMSMRMTFNAVIQLLDKMNKYIYFSYSSFPFQENNDIQYLCAIQQLGIINILLKITSNNSSHEVIRQMKGFISMLFCDNGVILDMVCSIGLSLESNFDLMHACCKNLCIPRTLESFKSKIKNMTSYNTRAIWSKYNIAINQDDDTHCSRTLKPFDISDIIAYNLYLVLVISECYNENNEEGDKSEILTGVKNVVSTVLKCAKTSNNVLFIKGTMNILLKLHYVFPILANSSASFIELWLQTEKEIDPLIKSLITLMRDTLKSIMEESFSGTSE</sequence>
<dbReference type="Proteomes" id="UP001214638">
    <property type="component" value="Unassembled WGS sequence"/>
</dbReference>
<dbReference type="AlphaFoldDB" id="A0AAD9UP17"/>
<reference evidence="1" key="1">
    <citation type="journal article" date="2023" name="Nat. Microbiol.">
        <title>Babesia duncani multi-omics identifies virulence factors and drug targets.</title>
        <authorList>
            <person name="Singh P."/>
            <person name="Lonardi S."/>
            <person name="Liang Q."/>
            <person name="Vydyam P."/>
            <person name="Khabirova E."/>
            <person name="Fang T."/>
            <person name="Gihaz S."/>
            <person name="Thekkiniath J."/>
            <person name="Munshi M."/>
            <person name="Abel S."/>
            <person name="Ciampossin L."/>
            <person name="Batugedara G."/>
            <person name="Gupta M."/>
            <person name="Lu X.M."/>
            <person name="Lenz T."/>
            <person name="Chakravarty S."/>
            <person name="Cornillot E."/>
            <person name="Hu Y."/>
            <person name="Ma W."/>
            <person name="Gonzalez L.M."/>
            <person name="Sanchez S."/>
            <person name="Estrada K."/>
            <person name="Sanchez-Flores A."/>
            <person name="Montero E."/>
            <person name="Harb O.S."/>
            <person name="Le Roch K.G."/>
            <person name="Mamoun C.B."/>
        </authorList>
    </citation>
    <scope>NUCLEOTIDE SEQUENCE</scope>
    <source>
        <strain evidence="1">WA1</strain>
    </source>
</reference>
<name>A0AAD9UP17_9APIC</name>
<dbReference type="KEGG" id="bdw:94336190"/>
<comment type="caution">
    <text evidence="1">The sequence shown here is derived from an EMBL/GenBank/DDBJ whole genome shotgun (WGS) entry which is preliminary data.</text>
</comment>
<gene>
    <name evidence="1" type="ORF">BdWA1_001892</name>
</gene>
<protein>
    <submittedName>
        <fullName evidence="1">Uncharacterized protein</fullName>
    </submittedName>
</protein>
<dbReference type="GeneID" id="94336190"/>
<evidence type="ECO:0000313" key="1">
    <source>
        <dbReference type="EMBL" id="KAK2196643.1"/>
    </source>
</evidence>
<dbReference type="EMBL" id="JALLKP010000002">
    <property type="protein sequence ID" value="KAK2196643.1"/>
    <property type="molecule type" value="Genomic_DNA"/>
</dbReference>